<dbReference type="PANTHER" id="PTHR36174">
    <property type="entry name" value="LIPID II:GLYCINE GLYCYLTRANSFERASE"/>
    <property type="match status" value="1"/>
</dbReference>
<protein>
    <submittedName>
        <fullName evidence="7">FemAB family protein</fullName>
    </submittedName>
</protein>
<gene>
    <name evidence="7" type="ORF">DFP99_1450</name>
</gene>
<dbReference type="InterPro" id="IPR003447">
    <property type="entry name" value="FEMABX"/>
</dbReference>
<dbReference type="RefSeq" id="WP_070229597.1">
    <property type="nucleotide sequence ID" value="NZ_BJYO01000006.1"/>
</dbReference>
<evidence type="ECO:0000313" key="8">
    <source>
        <dbReference type="Proteomes" id="UP000254912"/>
    </source>
</evidence>
<dbReference type="GO" id="GO:0008360">
    <property type="term" value="P:regulation of cell shape"/>
    <property type="evidence" value="ECO:0007669"/>
    <property type="project" value="UniProtKB-KW"/>
</dbReference>
<sequence length="338" mass="38228">MPIVNQNDATAVSRYTEFIRQSPNAQITQDTGWAHVKNNWEPLYAYVENEQGAIAGALSILISDTPSGYKFAYASKGPVVPYGDVAMLNALVAEVKATLIEKNVYLLRLDPEWRYDEALVQSILDAGYKVRGRNLAHLGMHATIQPRLNMVIDLTKHPEAETLFDMVPSKTKNKLRKPSREGVVVDYGLTDDFLDDFYATYVTMSQRHEISHRPKDYFARMIETYKDTDIMRIYRAKLADETLATTIGFDMGDKVWDMYAGSVDHDKTNALYATRVAMVEWALATGKRRYDIGGIQAADESDGLYKFKRNIVRDEPTEYLGEIDVVLNPAAYADLVQE</sequence>
<dbReference type="GO" id="GO:0016755">
    <property type="term" value="F:aminoacyltransferase activity"/>
    <property type="evidence" value="ECO:0007669"/>
    <property type="project" value="InterPro"/>
</dbReference>
<keyword evidence="6" id="KW-0961">Cell wall biogenesis/degradation</keyword>
<evidence type="ECO:0000256" key="1">
    <source>
        <dbReference type="ARBA" id="ARBA00009943"/>
    </source>
</evidence>
<dbReference type="OrthoDB" id="9785911at2"/>
<evidence type="ECO:0000256" key="3">
    <source>
        <dbReference type="ARBA" id="ARBA00022960"/>
    </source>
</evidence>
<dbReference type="GeneID" id="94545505"/>
<accession>A0A288Q8E0</accession>
<dbReference type="GO" id="GO:0009252">
    <property type="term" value="P:peptidoglycan biosynthetic process"/>
    <property type="evidence" value="ECO:0007669"/>
    <property type="project" value="UniProtKB-KW"/>
</dbReference>
<dbReference type="PANTHER" id="PTHR36174:SF1">
    <property type="entry name" value="LIPID II:GLYCINE GLYCYLTRANSFERASE"/>
    <property type="match status" value="1"/>
</dbReference>
<comment type="caution">
    <text evidence="7">The sequence shown here is derived from an EMBL/GenBank/DDBJ whole genome shotgun (WGS) entry which is preliminary data.</text>
</comment>
<dbReference type="InterPro" id="IPR016181">
    <property type="entry name" value="Acyl_CoA_acyltransferase"/>
</dbReference>
<keyword evidence="4" id="KW-0573">Peptidoglycan synthesis</keyword>
<evidence type="ECO:0000256" key="2">
    <source>
        <dbReference type="ARBA" id="ARBA00022679"/>
    </source>
</evidence>
<dbReference type="Pfam" id="PF02388">
    <property type="entry name" value="FemAB"/>
    <property type="match status" value="2"/>
</dbReference>
<dbReference type="InterPro" id="IPR050644">
    <property type="entry name" value="PG_Glycine_Bridge_Synth"/>
</dbReference>
<evidence type="ECO:0000256" key="6">
    <source>
        <dbReference type="ARBA" id="ARBA00023316"/>
    </source>
</evidence>
<keyword evidence="8" id="KW-1185">Reference proteome</keyword>
<name>A0A288Q8E0_9LACO</name>
<evidence type="ECO:0000313" key="7">
    <source>
        <dbReference type="EMBL" id="RDL01544.1"/>
    </source>
</evidence>
<organism evidence="7 8">
    <name type="scientific">Weissella soli</name>
    <dbReference type="NCBI Taxonomy" id="155866"/>
    <lineage>
        <taxon>Bacteria</taxon>
        <taxon>Bacillati</taxon>
        <taxon>Bacillota</taxon>
        <taxon>Bacilli</taxon>
        <taxon>Lactobacillales</taxon>
        <taxon>Lactobacillaceae</taxon>
        <taxon>Weissella</taxon>
    </lineage>
</organism>
<dbReference type="EMBL" id="QRAS01000004">
    <property type="protein sequence ID" value="RDL01544.1"/>
    <property type="molecule type" value="Genomic_DNA"/>
</dbReference>
<dbReference type="PROSITE" id="PS51191">
    <property type="entry name" value="FEMABX"/>
    <property type="match status" value="1"/>
</dbReference>
<comment type="similarity">
    <text evidence="1">Belongs to the FemABX family.</text>
</comment>
<dbReference type="SUPFAM" id="SSF55729">
    <property type="entry name" value="Acyl-CoA N-acyltransferases (Nat)"/>
    <property type="match status" value="2"/>
</dbReference>
<dbReference type="KEGG" id="wso:WSWS_00295"/>
<keyword evidence="5" id="KW-0012">Acyltransferase</keyword>
<evidence type="ECO:0000256" key="5">
    <source>
        <dbReference type="ARBA" id="ARBA00023315"/>
    </source>
</evidence>
<keyword evidence="2" id="KW-0808">Transferase</keyword>
<reference evidence="7 8" key="1">
    <citation type="submission" date="2018-07" db="EMBL/GenBank/DDBJ databases">
        <title>Genomic Encyclopedia of Type Strains, Phase III (KMG-III): the genomes of soil and plant-associated and newly described type strains.</title>
        <authorList>
            <person name="Whitman W."/>
        </authorList>
    </citation>
    <scope>NUCLEOTIDE SEQUENCE [LARGE SCALE GENOMIC DNA]</scope>
    <source>
        <strain evidence="7 8">CECT 7031</strain>
    </source>
</reference>
<dbReference type="Proteomes" id="UP000254912">
    <property type="component" value="Unassembled WGS sequence"/>
</dbReference>
<keyword evidence="3" id="KW-0133">Cell shape</keyword>
<dbReference type="AlphaFoldDB" id="A0A288Q8E0"/>
<dbReference type="GO" id="GO:0071555">
    <property type="term" value="P:cell wall organization"/>
    <property type="evidence" value="ECO:0007669"/>
    <property type="project" value="UniProtKB-KW"/>
</dbReference>
<evidence type="ECO:0000256" key="4">
    <source>
        <dbReference type="ARBA" id="ARBA00022984"/>
    </source>
</evidence>
<dbReference type="Gene3D" id="3.40.630.30">
    <property type="match status" value="2"/>
</dbReference>
<proteinExistence type="inferred from homology"/>